<evidence type="ECO:0000256" key="2">
    <source>
        <dbReference type="SAM" id="SignalP"/>
    </source>
</evidence>
<evidence type="ECO:0000313" key="4">
    <source>
        <dbReference type="EMBL" id="KGK10097.1"/>
    </source>
</evidence>
<accession>A0A099LS29</accession>
<dbReference type="Proteomes" id="UP000029994">
    <property type="component" value="Unassembled WGS sequence"/>
</dbReference>
<dbReference type="Gene3D" id="3.40.720.10">
    <property type="entry name" value="Alkaline Phosphatase, subunit A"/>
    <property type="match status" value="2"/>
</dbReference>
<protein>
    <submittedName>
        <fullName evidence="4">Arylsulfatase</fullName>
    </submittedName>
</protein>
<dbReference type="PANTHER" id="PTHR42693:SF33">
    <property type="entry name" value="ARYLSULFATASE"/>
    <property type="match status" value="1"/>
</dbReference>
<dbReference type="InterPro" id="IPR000917">
    <property type="entry name" value="Sulfatase_N"/>
</dbReference>
<dbReference type="SUPFAM" id="SSF63446">
    <property type="entry name" value="Type I dockerin domain"/>
    <property type="match status" value="1"/>
</dbReference>
<dbReference type="GO" id="GO:0000272">
    <property type="term" value="P:polysaccharide catabolic process"/>
    <property type="evidence" value="ECO:0007669"/>
    <property type="project" value="InterPro"/>
</dbReference>
<reference evidence="4 5" key="1">
    <citation type="submission" date="2014-04" db="EMBL/GenBank/DDBJ databases">
        <title>Genome sequencing of Vibrio navarrensis strains.</title>
        <authorList>
            <person name="Gladney L.M."/>
            <person name="Katz L.S."/>
            <person name="Marino-Ramirez L."/>
            <person name="Jordan I.K."/>
        </authorList>
    </citation>
    <scope>NUCLEOTIDE SEQUENCE [LARGE SCALE GENOMIC DNA]</scope>
    <source>
        <strain evidence="4 5">ATCC 51183</strain>
    </source>
</reference>
<feature type="domain" description="Sulfatase N-terminal" evidence="3">
    <location>
        <begin position="48"/>
        <end position="478"/>
    </location>
</feature>
<dbReference type="SUPFAM" id="SSF53649">
    <property type="entry name" value="Alkaline phosphatase-like"/>
    <property type="match status" value="1"/>
</dbReference>
<name>A0A099LS29_9VIBR</name>
<gene>
    <name evidence="4" type="ORF">EA26_01730</name>
</gene>
<dbReference type="EMBL" id="JMCG01000001">
    <property type="protein sequence ID" value="KGK10097.1"/>
    <property type="molecule type" value="Genomic_DNA"/>
</dbReference>
<dbReference type="Pfam" id="PF00884">
    <property type="entry name" value="Sulfatase"/>
    <property type="match status" value="1"/>
</dbReference>
<organism evidence="4 5">
    <name type="scientific">Vibrio navarrensis</name>
    <dbReference type="NCBI Taxonomy" id="29495"/>
    <lineage>
        <taxon>Bacteria</taxon>
        <taxon>Pseudomonadati</taxon>
        <taxon>Pseudomonadota</taxon>
        <taxon>Gammaproteobacteria</taxon>
        <taxon>Vibrionales</taxon>
        <taxon>Vibrionaceae</taxon>
        <taxon>Vibrio</taxon>
    </lineage>
</organism>
<proteinExistence type="inferred from homology"/>
<evidence type="ECO:0000313" key="5">
    <source>
        <dbReference type="Proteomes" id="UP000029994"/>
    </source>
</evidence>
<dbReference type="eggNOG" id="COG3119">
    <property type="taxonomic scope" value="Bacteria"/>
</dbReference>
<dbReference type="STRING" id="29495.EA26_01730"/>
<dbReference type="InterPro" id="IPR017850">
    <property type="entry name" value="Alkaline_phosphatase_core_sf"/>
</dbReference>
<comment type="similarity">
    <text evidence="1">Belongs to the sulfatase family.</text>
</comment>
<keyword evidence="5" id="KW-1185">Reference proteome</keyword>
<dbReference type="PANTHER" id="PTHR42693">
    <property type="entry name" value="ARYLSULFATASE FAMILY MEMBER"/>
    <property type="match status" value="1"/>
</dbReference>
<evidence type="ECO:0000256" key="1">
    <source>
        <dbReference type="ARBA" id="ARBA00008779"/>
    </source>
</evidence>
<evidence type="ECO:0000259" key="3">
    <source>
        <dbReference type="Pfam" id="PF00884"/>
    </source>
</evidence>
<dbReference type="InterPro" id="IPR036439">
    <property type="entry name" value="Dockerin_dom_sf"/>
</dbReference>
<dbReference type="GeneID" id="43681932"/>
<feature type="signal peptide" evidence="2">
    <location>
        <begin position="1"/>
        <end position="28"/>
    </location>
</feature>
<keyword evidence="2" id="KW-0732">Signal</keyword>
<feature type="chain" id="PRO_5001950695" evidence="2">
    <location>
        <begin position="29"/>
        <end position="745"/>
    </location>
</feature>
<dbReference type="InterPro" id="IPR050738">
    <property type="entry name" value="Sulfatase"/>
</dbReference>
<dbReference type="GO" id="GO:0004065">
    <property type="term" value="F:arylsulfatase activity"/>
    <property type="evidence" value="ECO:0007669"/>
    <property type="project" value="TreeGrafter"/>
</dbReference>
<dbReference type="PROSITE" id="PS51257">
    <property type="entry name" value="PROKAR_LIPOPROTEIN"/>
    <property type="match status" value="1"/>
</dbReference>
<sequence>MKRKSQNHVRSALIITFAMLLSACNWNSTDNRAVEPNPPTPPVAEPLPNILFVIMDDVGIDQLSAMGYGGAQPPVTPAINAIAEQGVRFRNTWSMPECSPGRVALFTGRYPLRSNTYQALGPNDLANSQVSPYELTTAKMLKNANYESAMFGKFHLAGPEFNPAGNGTPSQLGWDFFYGWTGGLPASIDTTAGGVGQVGTYSCGFIPSRNEDPVHGADFGACYIPNSENVRCEEVEGSQTYAAGLQCLTQGGVLVPEASCAAEPPASVNFEVENAYYVSPLVINEGGEVSEISLRDPRARGYRTSIEAAAAREWITSRSGEQPWMASLTFTAPHTPIQTPPMELLQSGVGSHLAADCSFAPESLVNFRRTSDAMIEAMDYEFEQLLVDIGVAEHGANGEITYRPESNTVVVVVGDNGSFGPTVKAPFDLTRAKGSAYQTGIWVPLIIAGPMVSEPNRDVEHMVNAVDVFSLFAEIAGVDLAEIAQSELDSVKMLPYLTQVNAESQRNYNFAQGGLNIQLNGGRNGPCVIGQCTHTPISKSVCEDNGGVWWGVGADNSEVVNFYNSGNLEQCWQVNQAIFNVNPQEYDAQKIEMGATRYEAVRNDNYKLVSNHALDYNPSTDSEIDIYTVEFYRVDQAAALPKLDREDDDLLQGGGLTNLALLTAEERTNFDALNQHLTAILASKPGCLGDGNYDGVVDQRDLDNYHALIASGWSGSSWYDFNYDGVTDETDLEIILANQGKSCAG</sequence>
<dbReference type="RefSeq" id="WP_039422730.1">
    <property type="nucleotide sequence ID" value="NZ_CP061845.1"/>
</dbReference>
<dbReference type="AlphaFoldDB" id="A0A099LS29"/>
<comment type="caution">
    <text evidence="4">The sequence shown here is derived from an EMBL/GenBank/DDBJ whole genome shotgun (WGS) entry which is preliminary data.</text>
</comment>